<evidence type="ECO:0000256" key="1">
    <source>
        <dbReference type="ARBA" id="ARBA00004141"/>
    </source>
</evidence>
<feature type="transmembrane region" description="Helical" evidence="7">
    <location>
        <begin position="271"/>
        <end position="292"/>
    </location>
</feature>
<dbReference type="InterPro" id="IPR002293">
    <property type="entry name" value="AA/rel_permease1"/>
</dbReference>
<feature type="transmembrane region" description="Helical" evidence="7">
    <location>
        <begin position="117"/>
        <end position="141"/>
    </location>
</feature>
<feature type="transmembrane region" description="Helical" evidence="7">
    <location>
        <begin position="441"/>
        <end position="461"/>
    </location>
</feature>
<evidence type="ECO:0000256" key="5">
    <source>
        <dbReference type="ARBA" id="ARBA00023136"/>
    </source>
</evidence>
<dbReference type="PANTHER" id="PTHR45649:SF3">
    <property type="entry name" value="POLYAMINE TRANSPORTER TPO5"/>
    <property type="match status" value="1"/>
</dbReference>
<feature type="transmembrane region" description="Helical" evidence="7">
    <location>
        <begin position="161"/>
        <end position="180"/>
    </location>
</feature>
<evidence type="ECO:0000256" key="6">
    <source>
        <dbReference type="SAM" id="MobiDB-lite"/>
    </source>
</evidence>
<keyword evidence="3 7" id="KW-0812">Transmembrane</keyword>
<evidence type="ECO:0000256" key="7">
    <source>
        <dbReference type="SAM" id="Phobius"/>
    </source>
</evidence>
<dbReference type="Pfam" id="PF13520">
    <property type="entry name" value="AA_permease_2"/>
    <property type="match status" value="1"/>
</dbReference>
<name>A0A0B7KGQ4_BIOOC</name>
<dbReference type="PANTHER" id="PTHR45649">
    <property type="entry name" value="AMINO-ACID PERMEASE BAT1"/>
    <property type="match status" value="1"/>
</dbReference>
<reference evidence="8" key="1">
    <citation type="submission" date="2015-01" db="EMBL/GenBank/DDBJ databases">
        <authorList>
            <person name="Durling Mikael"/>
        </authorList>
    </citation>
    <scope>NUCLEOTIDE SEQUENCE</scope>
</reference>
<feature type="region of interest" description="Disordered" evidence="6">
    <location>
        <begin position="502"/>
        <end position="525"/>
    </location>
</feature>
<evidence type="ECO:0000256" key="3">
    <source>
        <dbReference type="ARBA" id="ARBA00022692"/>
    </source>
</evidence>
<dbReference type="EMBL" id="CDPU01000074">
    <property type="protein sequence ID" value="CEO56758.1"/>
    <property type="molecule type" value="Genomic_DNA"/>
</dbReference>
<dbReference type="GO" id="GO:0022857">
    <property type="term" value="F:transmembrane transporter activity"/>
    <property type="evidence" value="ECO:0007669"/>
    <property type="project" value="InterPro"/>
</dbReference>
<sequence length="525" mass="56597">MRTERFSANSSPIMAPRNAHQAMEQVAYKHELPQHLSMMSILGMSFAIMAVPFGLSTTMYITLTTGQSVSVLWGWVIVSIISLCIAASLAEICAVYPTAGGTYHWSFLLCTPKYAPAVSFIDGWLGLVGNWTVCLSITFAGAQLVLSAISIFNEDFVPNQWQTVLCFWAVMLVSALVNIFGSRYLDLINKICIYWTALSVVILMVTLLATADEKRSASFVFTHYDASASGWPSGWAFFVGLLQPAYTLTGYGMVPSMCDEVQNPEREVPKAIVLSVFAAGITGLLYLVPLLFVMPDIEMLLNVANGQPIGLLFTTVTRSKAGGFCLLFLILGILLFAGIGSLTAASRCTYAFARDGAIPGSQIWSRVHKKLEVPLNSILLSSAVICLLGCIYFGSLSAFNSFTGVATICLSTSYCVPIIVSMARGRAAVKDSLFPLKGAGYLINGISAVWIFFAVVIFSMPVSLPVDAETMNYASVVFAGFAAISALWYVVHGRKNFKGPSFGDETSDGVTPDMGTEISGKKDSI</sequence>
<feature type="transmembrane region" description="Helical" evidence="7">
    <location>
        <begin position="192"/>
        <end position="211"/>
    </location>
</feature>
<feature type="transmembrane region" description="Helical" evidence="7">
    <location>
        <begin position="321"/>
        <end position="345"/>
    </location>
</feature>
<keyword evidence="5 7" id="KW-0472">Membrane</keyword>
<feature type="transmembrane region" description="Helical" evidence="7">
    <location>
        <begin position="473"/>
        <end position="491"/>
    </location>
</feature>
<feature type="transmembrane region" description="Helical" evidence="7">
    <location>
        <begin position="39"/>
        <end position="61"/>
    </location>
</feature>
<keyword evidence="4 7" id="KW-1133">Transmembrane helix</keyword>
<feature type="transmembrane region" description="Helical" evidence="7">
    <location>
        <begin position="231"/>
        <end position="251"/>
    </location>
</feature>
<evidence type="ECO:0008006" key="9">
    <source>
        <dbReference type="Google" id="ProtNLM"/>
    </source>
</evidence>
<feature type="transmembrane region" description="Helical" evidence="7">
    <location>
        <begin position="401"/>
        <end position="420"/>
    </location>
</feature>
<dbReference type="GO" id="GO:0016020">
    <property type="term" value="C:membrane"/>
    <property type="evidence" value="ECO:0007669"/>
    <property type="project" value="UniProtKB-SubCell"/>
</dbReference>
<keyword evidence="2" id="KW-0813">Transport</keyword>
<evidence type="ECO:0000256" key="2">
    <source>
        <dbReference type="ARBA" id="ARBA00022448"/>
    </source>
</evidence>
<comment type="subcellular location">
    <subcellularLocation>
        <location evidence="1">Membrane</location>
        <topology evidence="1">Multi-pass membrane protein</topology>
    </subcellularLocation>
</comment>
<evidence type="ECO:0000313" key="8">
    <source>
        <dbReference type="EMBL" id="CEO56758.1"/>
    </source>
</evidence>
<evidence type="ECO:0000256" key="4">
    <source>
        <dbReference type="ARBA" id="ARBA00022989"/>
    </source>
</evidence>
<dbReference type="Gene3D" id="1.20.1740.10">
    <property type="entry name" value="Amino acid/polyamine transporter I"/>
    <property type="match status" value="1"/>
</dbReference>
<feature type="transmembrane region" description="Helical" evidence="7">
    <location>
        <begin position="373"/>
        <end position="395"/>
    </location>
</feature>
<gene>
    <name evidence="8" type="ORF">BN869_000012816_1</name>
</gene>
<accession>A0A0B7KGQ4</accession>
<dbReference type="PIRSF" id="PIRSF006060">
    <property type="entry name" value="AA_transporter"/>
    <property type="match status" value="1"/>
</dbReference>
<feature type="transmembrane region" description="Helical" evidence="7">
    <location>
        <begin position="73"/>
        <end position="96"/>
    </location>
</feature>
<protein>
    <recommendedName>
        <fullName evidence="9">Amino acid permease/ SLC12A domain-containing protein</fullName>
    </recommendedName>
</protein>
<dbReference type="AlphaFoldDB" id="A0A0B7KGQ4"/>
<proteinExistence type="predicted"/>
<organism evidence="8">
    <name type="scientific">Bionectria ochroleuca</name>
    <name type="common">Gliocladium roseum</name>
    <dbReference type="NCBI Taxonomy" id="29856"/>
    <lineage>
        <taxon>Eukaryota</taxon>
        <taxon>Fungi</taxon>
        <taxon>Dikarya</taxon>
        <taxon>Ascomycota</taxon>
        <taxon>Pezizomycotina</taxon>
        <taxon>Sordariomycetes</taxon>
        <taxon>Hypocreomycetidae</taxon>
        <taxon>Hypocreales</taxon>
        <taxon>Bionectriaceae</taxon>
        <taxon>Clonostachys</taxon>
    </lineage>
</organism>